<comment type="caution">
    <text evidence="2">The sequence shown here is derived from an EMBL/GenBank/DDBJ whole genome shotgun (WGS) entry which is preliminary data.</text>
</comment>
<gene>
    <name evidence="2" type="ORF">NPIL_215651</name>
</gene>
<dbReference type="EMBL" id="BMAW01008854">
    <property type="protein sequence ID" value="GFT10638.1"/>
    <property type="molecule type" value="Genomic_DNA"/>
</dbReference>
<name>A0A8X6NFA6_NEPPI</name>
<proteinExistence type="predicted"/>
<sequence>MRDSESRPRGKKRIPGGPPPERPPIYGHRLTTPRDLPDKRPSPSADVRVSLTVPLFASNELNEISSIPRNQPVSLFQVVFKLHLGHLLEILLKRAFVRFY</sequence>
<accession>A0A8X6NFA6</accession>
<dbReference type="Proteomes" id="UP000887013">
    <property type="component" value="Unassembled WGS sequence"/>
</dbReference>
<protein>
    <submittedName>
        <fullName evidence="2">Uncharacterized protein</fullName>
    </submittedName>
</protein>
<evidence type="ECO:0000313" key="3">
    <source>
        <dbReference type="Proteomes" id="UP000887013"/>
    </source>
</evidence>
<keyword evidence="3" id="KW-1185">Reference proteome</keyword>
<reference evidence="2" key="1">
    <citation type="submission" date="2020-08" db="EMBL/GenBank/DDBJ databases">
        <title>Multicomponent nature underlies the extraordinary mechanical properties of spider dragline silk.</title>
        <authorList>
            <person name="Kono N."/>
            <person name="Nakamura H."/>
            <person name="Mori M."/>
            <person name="Yoshida Y."/>
            <person name="Ohtoshi R."/>
            <person name="Malay A.D."/>
            <person name="Moran D.A.P."/>
            <person name="Tomita M."/>
            <person name="Numata K."/>
            <person name="Arakawa K."/>
        </authorList>
    </citation>
    <scope>NUCLEOTIDE SEQUENCE</scope>
</reference>
<organism evidence="2 3">
    <name type="scientific">Nephila pilipes</name>
    <name type="common">Giant wood spider</name>
    <name type="synonym">Nephila maculata</name>
    <dbReference type="NCBI Taxonomy" id="299642"/>
    <lineage>
        <taxon>Eukaryota</taxon>
        <taxon>Metazoa</taxon>
        <taxon>Ecdysozoa</taxon>
        <taxon>Arthropoda</taxon>
        <taxon>Chelicerata</taxon>
        <taxon>Arachnida</taxon>
        <taxon>Araneae</taxon>
        <taxon>Araneomorphae</taxon>
        <taxon>Entelegynae</taxon>
        <taxon>Araneoidea</taxon>
        <taxon>Nephilidae</taxon>
        <taxon>Nephila</taxon>
    </lineage>
</organism>
<evidence type="ECO:0000313" key="2">
    <source>
        <dbReference type="EMBL" id="GFT10638.1"/>
    </source>
</evidence>
<dbReference type="AlphaFoldDB" id="A0A8X6NFA6"/>
<evidence type="ECO:0000256" key="1">
    <source>
        <dbReference type="SAM" id="MobiDB-lite"/>
    </source>
</evidence>
<feature type="region of interest" description="Disordered" evidence="1">
    <location>
        <begin position="1"/>
        <end position="45"/>
    </location>
</feature>